<feature type="domain" description="FMN-binding" evidence="18">
    <location>
        <begin position="157"/>
        <end position="255"/>
    </location>
</feature>
<evidence type="ECO:0000256" key="3">
    <source>
        <dbReference type="ARBA" id="ARBA00022519"/>
    </source>
</evidence>
<evidence type="ECO:0000256" key="8">
    <source>
        <dbReference type="ARBA" id="ARBA00022967"/>
    </source>
</evidence>
<evidence type="ECO:0000256" key="5">
    <source>
        <dbReference type="ARBA" id="ARBA00022630"/>
    </source>
</evidence>
<dbReference type="NCBIfam" id="NF003749">
    <property type="entry name" value="PRK05346.1-5"/>
    <property type="match status" value="1"/>
</dbReference>
<dbReference type="InterPro" id="IPR010204">
    <property type="entry name" value="NqrC"/>
</dbReference>
<keyword evidence="15 16" id="KW-0739">Sodium transport</keyword>
<keyword evidence="4 16" id="KW-0597">Phosphoprotein</keyword>
<keyword evidence="12 16" id="KW-0406">Ion transport</keyword>
<keyword evidence="7 16" id="KW-0812">Transmembrane</keyword>
<evidence type="ECO:0000256" key="2">
    <source>
        <dbReference type="ARBA" id="ARBA00022475"/>
    </source>
</evidence>
<evidence type="ECO:0000256" key="6">
    <source>
        <dbReference type="ARBA" id="ARBA00022643"/>
    </source>
</evidence>
<evidence type="ECO:0000256" key="7">
    <source>
        <dbReference type="ARBA" id="ARBA00022692"/>
    </source>
</evidence>
<dbReference type="PANTHER" id="PTHR37838:SF1">
    <property type="entry name" value="NA(+)-TRANSLOCATING NADH-QUINONE REDUCTASE SUBUNIT C"/>
    <property type="match status" value="1"/>
</dbReference>
<dbReference type="EC" id="7.2.1.1" evidence="16 17"/>
<gene>
    <name evidence="16" type="primary">nqrC</name>
    <name evidence="19" type="ORF">BXY66_1554</name>
</gene>
<evidence type="ECO:0000256" key="1">
    <source>
        <dbReference type="ARBA" id="ARBA00022448"/>
    </source>
</evidence>
<comment type="subcellular location">
    <subcellularLocation>
        <location evidence="16">Cell membrane</location>
        <topology evidence="16">Single-pass membrane protein</topology>
    </subcellularLocation>
</comment>
<dbReference type="RefSeq" id="WP_132859541.1">
    <property type="nucleotide sequence ID" value="NZ_SMGR01000001.1"/>
</dbReference>
<comment type="similarity">
    <text evidence="16 17">Belongs to the NqrC family.</text>
</comment>
<protein>
    <recommendedName>
        <fullName evidence="16 17">Na(+)-translocating NADH-quinone reductase subunit C</fullName>
        <shortName evidence="16 17">Na(+)-NQR subunit C</shortName>
        <shortName evidence="16 17">Na(+)-translocating NQR subunit C</shortName>
        <ecNumber evidence="16 17">7.2.1.1</ecNumber>
    </recommendedName>
    <alternativeName>
        <fullName evidence="16 17">NQR complex subunit C</fullName>
    </alternativeName>
    <alternativeName>
        <fullName evidence="16 17">NQR-1 subunit C</fullName>
    </alternativeName>
</protein>
<evidence type="ECO:0000313" key="19">
    <source>
        <dbReference type="EMBL" id="TCL09505.1"/>
    </source>
</evidence>
<evidence type="ECO:0000256" key="16">
    <source>
        <dbReference type="HAMAP-Rule" id="MF_00427"/>
    </source>
</evidence>
<dbReference type="Proteomes" id="UP000295673">
    <property type="component" value="Unassembled WGS sequence"/>
</dbReference>
<keyword evidence="11 16" id="KW-0915">Sodium</keyword>
<proteinExistence type="inferred from homology"/>
<comment type="catalytic activity">
    <reaction evidence="16 17">
        <text>a ubiquinone + n Na(+)(in) + NADH + H(+) = a ubiquinol + n Na(+)(out) + NAD(+)</text>
        <dbReference type="Rhea" id="RHEA:47748"/>
        <dbReference type="Rhea" id="RHEA-COMP:9565"/>
        <dbReference type="Rhea" id="RHEA-COMP:9566"/>
        <dbReference type="ChEBI" id="CHEBI:15378"/>
        <dbReference type="ChEBI" id="CHEBI:16389"/>
        <dbReference type="ChEBI" id="CHEBI:17976"/>
        <dbReference type="ChEBI" id="CHEBI:29101"/>
        <dbReference type="ChEBI" id="CHEBI:57540"/>
        <dbReference type="ChEBI" id="CHEBI:57945"/>
        <dbReference type="EC" id="7.2.1.1"/>
    </reaction>
</comment>
<keyword evidence="9 16" id="KW-1133">Transmembrane helix</keyword>
<keyword evidence="2 16" id="KW-1003">Cell membrane</keyword>
<comment type="caution">
    <text evidence="16">Lacks conserved residue(s) required for the propagation of feature annotation.</text>
</comment>
<keyword evidence="5 16" id="KW-0285">Flavoprotein</keyword>
<keyword evidence="20" id="KW-1185">Reference proteome</keyword>
<dbReference type="SMART" id="SM00900">
    <property type="entry name" value="FMN_bind"/>
    <property type="match status" value="1"/>
</dbReference>
<evidence type="ECO:0000256" key="15">
    <source>
        <dbReference type="ARBA" id="ARBA00023201"/>
    </source>
</evidence>
<keyword evidence="10 16" id="KW-0520">NAD</keyword>
<comment type="cofactor">
    <cofactor evidence="16 17">
        <name>FMN</name>
        <dbReference type="ChEBI" id="CHEBI:58210"/>
    </cofactor>
</comment>
<dbReference type="GO" id="GO:0010181">
    <property type="term" value="F:FMN binding"/>
    <property type="evidence" value="ECO:0007669"/>
    <property type="project" value="UniProtKB-UniRule"/>
</dbReference>
<dbReference type="GO" id="GO:0016655">
    <property type="term" value="F:oxidoreductase activity, acting on NAD(P)H, quinone or similar compound as acceptor"/>
    <property type="evidence" value="ECO:0007669"/>
    <property type="project" value="UniProtKB-UniRule"/>
</dbReference>
<feature type="modified residue" description="FMN phosphoryl threonine" evidence="16">
    <location>
        <position position="238"/>
    </location>
</feature>
<accession>A0A4R1NMU5</accession>
<keyword evidence="1 16" id="KW-0813">Transport</keyword>
<evidence type="ECO:0000256" key="11">
    <source>
        <dbReference type="ARBA" id="ARBA00023053"/>
    </source>
</evidence>
<evidence type="ECO:0000259" key="18">
    <source>
        <dbReference type="SMART" id="SM00900"/>
    </source>
</evidence>
<sequence length="269" mass="28774">MPDSSQNKGPIARFLAAPPDSVGKTVFIAVALCLVASMIVSATSVALRPLQEQNKLKDKQANVLQVAGLYEDGMDVIEGFSVFEPQVLELATGEFTDALGDAATFDDRAAAADPELSVRLTEDPAGIGRQSRYVTVYLLRNDDGSLDKVILPIHGYGLWSTLYGFIALEENGNDIFGLQFYAHGETPGLGAEIDNPRWKALWNGKKLADESGELQITVAKSVPPAGADFHVDALAGATLTSVGVDNLVRFWMGEAGYAPFLENLKSGDI</sequence>
<comment type="caution">
    <text evidence="19">The sequence shown here is derived from an EMBL/GenBank/DDBJ whole genome shotgun (WGS) entry which is preliminary data.</text>
</comment>
<feature type="transmembrane region" description="Helical" evidence="16">
    <location>
        <begin position="26"/>
        <end position="47"/>
    </location>
</feature>
<keyword evidence="13 16" id="KW-0830">Ubiquinone</keyword>
<keyword evidence="14 16" id="KW-0472">Membrane</keyword>
<name>A0A4R1NMU5_9RHOB</name>
<keyword evidence="6 16" id="KW-0288">FMN</keyword>
<evidence type="ECO:0000313" key="20">
    <source>
        <dbReference type="Proteomes" id="UP000295673"/>
    </source>
</evidence>
<dbReference type="HAMAP" id="MF_00427">
    <property type="entry name" value="NqrC"/>
    <property type="match status" value="1"/>
</dbReference>
<dbReference type="AlphaFoldDB" id="A0A4R1NMU5"/>
<comment type="subunit">
    <text evidence="16 17">Composed of six subunits; NqrA, NqrB, NqrC, NqrD, NqrE and NqrF.</text>
</comment>
<dbReference type="OrthoDB" id="9786835at2"/>
<organism evidence="19 20">
    <name type="scientific">Shimia isoporae</name>
    <dbReference type="NCBI Taxonomy" id="647720"/>
    <lineage>
        <taxon>Bacteria</taxon>
        <taxon>Pseudomonadati</taxon>
        <taxon>Pseudomonadota</taxon>
        <taxon>Alphaproteobacteria</taxon>
        <taxon>Rhodobacterales</taxon>
        <taxon>Roseobacteraceae</taxon>
    </lineage>
</organism>
<keyword evidence="3" id="KW-0997">Cell inner membrane</keyword>
<dbReference type="PANTHER" id="PTHR37838">
    <property type="entry name" value="NA(+)-TRANSLOCATING NADH-QUINONE REDUCTASE SUBUNIT C"/>
    <property type="match status" value="1"/>
</dbReference>
<comment type="function">
    <text evidence="16">NQR complex catalyzes the reduction of ubiquinone-1 to ubiquinol by two successive reactions, coupled with the transport of Na(+) ions from the cytoplasm to the periplasm. NqrA to NqrE are probably involved in the second step, the conversion of ubisemiquinone to ubiquinol.</text>
</comment>
<reference evidence="19 20" key="1">
    <citation type="submission" date="2019-03" db="EMBL/GenBank/DDBJ databases">
        <title>Genomic Encyclopedia of Archaeal and Bacterial Type Strains, Phase II (KMG-II): from individual species to whole genera.</title>
        <authorList>
            <person name="Goeker M."/>
        </authorList>
    </citation>
    <scope>NUCLEOTIDE SEQUENCE [LARGE SCALE GENOMIC DNA]</scope>
    <source>
        <strain evidence="19 20">DSM 26433</strain>
    </source>
</reference>
<dbReference type="GO" id="GO:0006814">
    <property type="term" value="P:sodium ion transport"/>
    <property type="evidence" value="ECO:0007669"/>
    <property type="project" value="UniProtKB-UniRule"/>
</dbReference>
<evidence type="ECO:0000256" key="17">
    <source>
        <dbReference type="PIRNR" id="PIRNR009437"/>
    </source>
</evidence>
<dbReference type="InterPro" id="IPR007329">
    <property type="entry name" value="FMN-bd"/>
</dbReference>
<evidence type="ECO:0000256" key="12">
    <source>
        <dbReference type="ARBA" id="ARBA00023065"/>
    </source>
</evidence>
<evidence type="ECO:0000256" key="10">
    <source>
        <dbReference type="ARBA" id="ARBA00023027"/>
    </source>
</evidence>
<evidence type="ECO:0000256" key="14">
    <source>
        <dbReference type="ARBA" id="ARBA00023136"/>
    </source>
</evidence>
<dbReference type="EMBL" id="SMGR01000001">
    <property type="protein sequence ID" value="TCL09505.1"/>
    <property type="molecule type" value="Genomic_DNA"/>
</dbReference>
<evidence type="ECO:0000256" key="13">
    <source>
        <dbReference type="ARBA" id="ARBA00023075"/>
    </source>
</evidence>
<keyword evidence="8 16" id="KW-1278">Translocase</keyword>
<dbReference type="GO" id="GO:0005886">
    <property type="term" value="C:plasma membrane"/>
    <property type="evidence" value="ECO:0007669"/>
    <property type="project" value="UniProtKB-SubCell"/>
</dbReference>
<evidence type="ECO:0000256" key="4">
    <source>
        <dbReference type="ARBA" id="ARBA00022553"/>
    </source>
</evidence>
<evidence type="ECO:0000256" key="9">
    <source>
        <dbReference type="ARBA" id="ARBA00022989"/>
    </source>
</evidence>
<dbReference type="Pfam" id="PF04205">
    <property type="entry name" value="FMN_bind"/>
    <property type="match status" value="1"/>
</dbReference>
<dbReference type="PIRSF" id="PIRSF009437">
    <property type="entry name" value="NQR-1_subunit_C"/>
    <property type="match status" value="1"/>
</dbReference>
<dbReference type="NCBIfam" id="TIGR01938">
    <property type="entry name" value="nqrC"/>
    <property type="match status" value="1"/>
</dbReference>